<evidence type="ECO:0000256" key="1">
    <source>
        <dbReference type="SAM" id="MobiDB-lite"/>
    </source>
</evidence>
<organism evidence="2 3">
    <name type="scientific">Prosthecobacter vanneervenii</name>
    <dbReference type="NCBI Taxonomy" id="48466"/>
    <lineage>
        <taxon>Bacteria</taxon>
        <taxon>Pseudomonadati</taxon>
        <taxon>Verrucomicrobiota</taxon>
        <taxon>Verrucomicrobiia</taxon>
        <taxon>Verrucomicrobiales</taxon>
        <taxon>Verrucomicrobiaceae</taxon>
        <taxon>Prosthecobacter</taxon>
    </lineage>
</organism>
<gene>
    <name evidence="2" type="ORF">HNQ65_002707</name>
</gene>
<evidence type="ECO:0008006" key="4">
    <source>
        <dbReference type="Google" id="ProtNLM"/>
    </source>
</evidence>
<evidence type="ECO:0000313" key="3">
    <source>
        <dbReference type="Proteomes" id="UP000590740"/>
    </source>
</evidence>
<dbReference type="EMBL" id="JACHIG010000005">
    <property type="protein sequence ID" value="MBB5033124.1"/>
    <property type="molecule type" value="Genomic_DNA"/>
</dbReference>
<feature type="region of interest" description="Disordered" evidence="1">
    <location>
        <begin position="455"/>
        <end position="484"/>
    </location>
</feature>
<proteinExistence type="predicted"/>
<name>A0A7W8DKD6_9BACT</name>
<accession>A0A7W8DKD6</accession>
<dbReference type="RefSeq" id="WP_184340041.1">
    <property type="nucleotide sequence ID" value="NZ_JACHIG010000005.1"/>
</dbReference>
<keyword evidence="3" id="KW-1185">Reference proteome</keyword>
<reference evidence="2 3" key="1">
    <citation type="submission" date="2020-08" db="EMBL/GenBank/DDBJ databases">
        <title>Genomic Encyclopedia of Type Strains, Phase IV (KMG-IV): sequencing the most valuable type-strain genomes for metagenomic binning, comparative biology and taxonomic classification.</title>
        <authorList>
            <person name="Goeker M."/>
        </authorList>
    </citation>
    <scope>NUCLEOTIDE SEQUENCE [LARGE SCALE GENOMIC DNA]</scope>
    <source>
        <strain evidence="2 3">DSM 12252</strain>
    </source>
</reference>
<sequence length="534" mass="57988">MKTPAEFADRNFKIECSQITLRQGGQGSLVIGGPGELWQDDDGHIQFKIFVSEEHYEALNTHRNGTKRVLGQLVKEEDCFTLVAQTFSGPVWTSESVFPNRRGGLASGIAYGTIHELLYECSVPVESKAVSATIRLPDKISFPCNQGTETVTKRGDKEAGNSWNLNSAEYIHEKFMFRIHPEGDHTVAQISMKEGPDALVMARRLHESLQFVLGLELDLLVIETIGDGKMTTMLRSASNSKIKGSIPPPLRFQKIDPQSQFWMMFASYFCAVITATSSEPHPISQHLGSVIESTVASLGAEVLALTVAVEGLAGLTTSAQVSNTVAISEELNAVKKALVGVSLSDSTRARVIGALDAMTKIRNSDLLRIFLAEQQLPPALYKSWSRLRNAAAHGGGLGGREIEDVIRLRDEVRMLLYSLVLHLIGYSGLRTDYSQQGWPDCHWPIAASVPASPVDAPPVDEGVAEPPEISPSHARGVDNKPNSNDAVEEKVVLPEIESAAVSNQEIKTNIAIESKPLNSTHDGVCETASPTASE</sequence>
<feature type="region of interest" description="Disordered" evidence="1">
    <location>
        <begin position="513"/>
        <end position="534"/>
    </location>
</feature>
<dbReference type="AlphaFoldDB" id="A0A7W8DKD6"/>
<protein>
    <recommendedName>
        <fullName evidence="4">ApeA N-terminal domain-containing protein</fullName>
    </recommendedName>
</protein>
<evidence type="ECO:0000313" key="2">
    <source>
        <dbReference type="EMBL" id="MBB5033124.1"/>
    </source>
</evidence>
<dbReference type="Proteomes" id="UP000590740">
    <property type="component" value="Unassembled WGS sequence"/>
</dbReference>
<comment type="caution">
    <text evidence="2">The sequence shown here is derived from an EMBL/GenBank/DDBJ whole genome shotgun (WGS) entry which is preliminary data.</text>
</comment>